<feature type="region of interest" description="Disordered" evidence="2">
    <location>
        <begin position="524"/>
        <end position="603"/>
    </location>
</feature>
<dbReference type="InterPro" id="IPR002035">
    <property type="entry name" value="VWF_A"/>
</dbReference>
<dbReference type="GO" id="GO:0008270">
    <property type="term" value="F:zinc ion binding"/>
    <property type="evidence" value="ECO:0007669"/>
    <property type="project" value="UniProtKB-KW"/>
</dbReference>
<dbReference type="PROSITE" id="PS50089">
    <property type="entry name" value="ZF_RING_2"/>
    <property type="match status" value="1"/>
</dbReference>
<evidence type="ECO:0000259" key="3">
    <source>
        <dbReference type="PROSITE" id="PS50089"/>
    </source>
</evidence>
<dbReference type="Gramene" id="TraesCAD_scaffold_068868_01G000100.1">
    <property type="protein sequence ID" value="TraesCAD_scaffold_068868_01G000100.1"/>
    <property type="gene ID" value="TraesCAD_scaffold_068868_01G000100"/>
</dbReference>
<protein>
    <recommendedName>
        <fullName evidence="7">VWFA domain-containing protein</fullName>
    </recommendedName>
</protein>
<dbReference type="Gramene" id="TraesCS1B03G1223400.1">
    <property type="protein sequence ID" value="TraesCS1B03G1223400.1.CDS1"/>
    <property type="gene ID" value="TraesCS1B03G1223400"/>
</dbReference>
<feature type="domain" description="VWFA" evidence="4">
    <location>
        <begin position="150"/>
        <end position="335"/>
    </location>
</feature>
<dbReference type="Gramene" id="TraesCLE_scaffold_049195_01G000100.1">
    <property type="protein sequence ID" value="TraesCLE_scaffold_049195_01G000100.1"/>
    <property type="gene ID" value="TraesCLE_scaffold_049195_01G000100"/>
</dbReference>
<organism evidence="5">
    <name type="scientific">Triticum aestivum</name>
    <name type="common">Wheat</name>
    <dbReference type="NCBI Taxonomy" id="4565"/>
    <lineage>
        <taxon>Eukaryota</taxon>
        <taxon>Viridiplantae</taxon>
        <taxon>Streptophyta</taxon>
        <taxon>Embryophyta</taxon>
        <taxon>Tracheophyta</taxon>
        <taxon>Spermatophyta</taxon>
        <taxon>Magnoliopsida</taxon>
        <taxon>Liliopsida</taxon>
        <taxon>Poales</taxon>
        <taxon>Poaceae</taxon>
        <taxon>BOP clade</taxon>
        <taxon>Pooideae</taxon>
        <taxon>Triticodae</taxon>
        <taxon>Triticeae</taxon>
        <taxon>Triticinae</taxon>
        <taxon>Triticum</taxon>
    </lineage>
</organism>
<dbReference type="InterPro" id="IPR032838">
    <property type="entry name" value="Vwaint_dom"/>
</dbReference>
<evidence type="ECO:0000313" key="5">
    <source>
        <dbReference type="EnsemblPlants" id="TraesCS1B02G456800.1.cds1"/>
    </source>
</evidence>
<proteinExistence type="predicted"/>
<sequence>MRRPKPSSAAPMADADADVCAICLGAMLRGQAGFTAECSHAFHLNCISASVAHGNHDCPLCKAPWTVLPAVNAPRASSSQQLVRRAYQDDEPTVPAQAAAENNGGSGAAAVVIRTHCEVPALARGAARENFAVLVHAKAPSSEAARASLDLVTVLDVSGSMAGSKLALLKRAMGFVIDNLGPADRLSVVSFSNNASRLIRLARMSDAGKAAAKQAVESLFANGGTNIGEGLRVAADVLDCRRHMNAVASIMLLSDGQDTYNGADYITLVPPSLRGYNGAGVRPPAVHTFGFGTDHDAAAMHTIAEATGGTFSFIQNQAIVQDAFAQCIGGLLTVVVQEARIAVTCLHPGVRVREVKSGRYDSHVDADGRASSVDVGELYADEERRFLLLMDVPTAEDAEEVTGLLKVSCTYQDAATGQAATVDGDDAVVQRPVEATEVEPSMEVERERLRVAATEDMAAAREAADRGEHAEGGRILRRRLGAMKGSARAHKDLDCEELEDEMHDFIGLVEDRQQYQKFGHARILSGMSSHRNQRAATLGKPPGGRGGRGRGAAYATPAMKKMVDKSREQRQTAAAPAPQPKRKHGRGQQPDSKSGTGKRHKKH</sequence>
<dbReference type="SMART" id="SM00184">
    <property type="entry name" value="RING"/>
    <property type="match status" value="1"/>
</dbReference>
<dbReference type="InterPro" id="IPR051266">
    <property type="entry name" value="CLCR"/>
</dbReference>
<reference evidence="5" key="1">
    <citation type="submission" date="2018-08" db="EMBL/GenBank/DDBJ databases">
        <authorList>
            <person name="Rossello M."/>
        </authorList>
    </citation>
    <scope>NUCLEOTIDE SEQUENCE [LARGE SCALE GENOMIC DNA]</scope>
    <source>
        <strain evidence="5">cv. Chinese Spring</strain>
    </source>
</reference>
<dbReference type="Gene3D" id="3.30.40.10">
    <property type="entry name" value="Zinc/RING finger domain, C3HC4 (zinc finger)"/>
    <property type="match status" value="1"/>
</dbReference>
<evidence type="ECO:0008006" key="7">
    <source>
        <dbReference type="Google" id="ProtNLM"/>
    </source>
</evidence>
<reference evidence="5" key="2">
    <citation type="submission" date="2018-10" db="UniProtKB">
        <authorList>
            <consortium name="EnsemblPlants"/>
        </authorList>
    </citation>
    <scope>IDENTIFICATION</scope>
</reference>
<evidence type="ECO:0000256" key="1">
    <source>
        <dbReference type="PROSITE-ProRule" id="PRU00175"/>
    </source>
</evidence>
<evidence type="ECO:0000256" key="2">
    <source>
        <dbReference type="SAM" id="MobiDB-lite"/>
    </source>
</evidence>
<dbReference type="OMA" id="IRTHCEV"/>
<dbReference type="Gene3D" id="3.40.50.410">
    <property type="entry name" value="von Willebrand factor, type A domain"/>
    <property type="match status" value="1"/>
</dbReference>
<dbReference type="SMART" id="SM00327">
    <property type="entry name" value="VWA"/>
    <property type="match status" value="1"/>
</dbReference>
<dbReference type="SUPFAM" id="SSF57850">
    <property type="entry name" value="RING/U-box"/>
    <property type="match status" value="1"/>
</dbReference>
<keyword evidence="6" id="KW-1185">Reference proteome</keyword>
<dbReference type="PANTHER" id="PTHR10579">
    <property type="entry name" value="CALCIUM-ACTIVATED CHLORIDE CHANNEL REGULATOR"/>
    <property type="match status" value="1"/>
</dbReference>
<dbReference type="EnsemblPlants" id="TraesCS1B02G456800.1">
    <property type="protein sequence ID" value="TraesCS1B02G456800.1.cds1"/>
    <property type="gene ID" value="TraesCS1B02G456800"/>
</dbReference>
<dbReference type="AlphaFoldDB" id="A0A3B5Z552"/>
<dbReference type="InterPro" id="IPR001841">
    <property type="entry name" value="Znf_RING"/>
</dbReference>
<accession>A0A3B5Z552</accession>
<evidence type="ECO:0000259" key="4">
    <source>
        <dbReference type="PROSITE" id="PS50234"/>
    </source>
</evidence>
<dbReference type="RefSeq" id="XP_044378322.1">
    <property type="nucleotide sequence ID" value="XM_044522387.1"/>
</dbReference>
<dbReference type="Gramene" id="TraesROB_scaffold_104417_01G000100.1">
    <property type="protein sequence ID" value="TraesROB_scaffold_104417_01G000100.1"/>
    <property type="gene ID" value="TraesROB_scaffold_104417_01G000100"/>
</dbReference>
<name>A0A3B5Z552_WHEAT</name>
<dbReference type="CDD" id="cd01466">
    <property type="entry name" value="vWA_C3HC4_type"/>
    <property type="match status" value="1"/>
</dbReference>
<dbReference type="PROSITE" id="PS50234">
    <property type="entry name" value="VWFA"/>
    <property type="match status" value="1"/>
</dbReference>
<dbReference type="SMR" id="A0A3B5Z552"/>
<dbReference type="OrthoDB" id="687730at2759"/>
<feature type="domain" description="RING-type" evidence="3">
    <location>
        <begin position="20"/>
        <end position="62"/>
    </location>
</feature>
<gene>
    <name evidence="5" type="primary">LOC123100447</name>
</gene>
<dbReference type="Pfam" id="PF17123">
    <property type="entry name" value="zf-RING_11"/>
    <property type="match status" value="1"/>
</dbReference>
<dbReference type="PANTHER" id="PTHR10579:SF168">
    <property type="entry name" value="VWFA DOMAIN-CONTAINING PROTEIN"/>
    <property type="match status" value="1"/>
</dbReference>
<dbReference type="Pfam" id="PF14624">
    <property type="entry name" value="Vwaint"/>
    <property type="match status" value="1"/>
</dbReference>
<dbReference type="Gramene" id="TraesRN1B0101246100.1">
    <property type="protein sequence ID" value="TraesRN1B0101246100.1"/>
    <property type="gene ID" value="TraesRN1B0101246100"/>
</dbReference>
<keyword evidence="1" id="KW-0479">Metal-binding</keyword>
<evidence type="ECO:0000313" key="6">
    <source>
        <dbReference type="Proteomes" id="UP000019116"/>
    </source>
</evidence>
<dbReference type="Pfam" id="PF00092">
    <property type="entry name" value="VWA"/>
    <property type="match status" value="1"/>
</dbReference>
<dbReference type="InterPro" id="IPR013083">
    <property type="entry name" value="Znf_RING/FYVE/PHD"/>
</dbReference>
<feature type="compositionally biased region" description="Gly residues" evidence="2">
    <location>
        <begin position="541"/>
        <end position="550"/>
    </location>
</feature>
<dbReference type="STRING" id="4565.A0A3B5Z552"/>
<keyword evidence="1" id="KW-0863">Zinc-finger</keyword>
<dbReference type="GeneID" id="123100447"/>
<keyword evidence="1" id="KW-0862">Zinc</keyword>
<dbReference type="Proteomes" id="UP000019116">
    <property type="component" value="Chromosome 1B"/>
</dbReference>
<dbReference type="Gramene" id="TraesCS1B02G456800.1">
    <property type="protein sequence ID" value="TraesCS1B02G456800.1.cds1"/>
    <property type="gene ID" value="TraesCS1B02G456800"/>
</dbReference>
<feature type="compositionally biased region" description="Basic and acidic residues" evidence="2">
    <location>
        <begin position="561"/>
        <end position="570"/>
    </location>
</feature>
<dbReference type="SUPFAM" id="SSF53300">
    <property type="entry name" value="vWA-like"/>
    <property type="match status" value="1"/>
</dbReference>
<dbReference type="InterPro" id="IPR036465">
    <property type="entry name" value="vWFA_dom_sf"/>
</dbReference>